<sequence>MYELTQSMESLSVDEIIVYLRKSRSDSPEMSVEDVLKKHEEMIQDYANTHFGSPIPEKNIYREVVSGETIDSRPQVKIVLQKIESPQIKAVLIVEPQRLSRGDLEDCGRLINILRYTNTMVLTLTHSFNLQEEYERKFFEMEITRGNDYLEYTKRILRRGRESSAAKGHYIGSVDPYGYRKIVIKKDGVNCHTLEIVPEEANVVKLIHELYAYTPGGIGFTNIAHKLDSMNLKPKKAAHWTPAIISSILCNPLYLGLIRWDTRKVVKYINNGQLEKSRPRSSDAKYYKGLHEPIISQELYDACMARRGTNPSLRRNKALCNPFAGLLYCGTCGHAMSLKIYKNHNSVSQIILCNHQSYCHTKSVLYSAFLERFISSMENTIHDFELALLADDGNAQAVNQSIVANLETRLKKLQEKDMRQKDAYEDGIYSKEEFLERNIKTQQEIASTITALTAAKETKENYVDYGEKIRRFRDCINALNDPELSATEKNQFLKSCVSKIIYYNNMESKAGVGRYVENVFSLEIQYI</sequence>
<dbReference type="PROSITE" id="PS51737">
    <property type="entry name" value="RECOMBINASE_DNA_BIND"/>
    <property type="match status" value="1"/>
</dbReference>
<feature type="domain" description="Recombinase" evidence="2">
    <location>
        <begin position="176"/>
        <end position="313"/>
    </location>
</feature>
<dbReference type="Pfam" id="PF07508">
    <property type="entry name" value="Recombinase"/>
    <property type="match status" value="1"/>
</dbReference>
<evidence type="ECO:0000313" key="3">
    <source>
        <dbReference type="EMBL" id="DAF53237.1"/>
    </source>
</evidence>
<dbReference type="CDD" id="cd00338">
    <property type="entry name" value="Ser_Recombinase"/>
    <property type="match status" value="1"/>
</dbReference>
<dbReference type="PANTHER" id="PTHR30461">
    <property type="entry name" value="DNA-INVERTASE FROM LAMBDOID PROPHAGE"/>
    <property type="match status" value="1"/>
</dbReference>
<dbReference type="InterPro" id="IPR050639">
    <property type="entry name" value="SSR_resolvase"/>
</dbReference>
<dbReference type="InterPro" id="IPR011109">
    <property type="entry name" value="DNA_bind_recombinase_dom"/>
</dbReference>
<reference evidence="3" key="1">
    <citation type="journal article" date="2021" name="Proc. Natl. Acad. Sci. U.S.A.">
        <title>A Catalog of Tens of Thousands of Viruses from Human Metagenomes Reveals Hidden Associations with Chronic Diseases.</title>
        <authorList>
            <person name="Tisza M.J."/>
            <person name="Buck C.B."/>
        </authorList>
    </citation>
    <scope>NUCLEOTIDE SEQUENCE</scope>
    <source>
        <strain evidence="3">Cto3L1</strain>
    </source>
</reference>
<dbReference type="EMBL" id="BK032650">
    <property type="protein sequence ID" value="DAF53237.1"/>
    <property type="molecule type" value="Genomic_DNA"/>
</dbReference>
<proteinExistence type="predicted"/>
<dbReference type="PROSITE" id="PS51736">
    <property type="entry name" value="RECOMBINASES_3"/>
    <property type="match status" value="1"/>
</dbReference>
<dbReference type="Pfam" id="PF00239">
    <property type="entry name" value="Resolvase"/>
    <property type="match status" value="1"/>
</dbReference>
<evidence type="ECO:0000259" key="2">
    <source>
        <dbReference type="PROSITE" id="PS51737"/>
    </source>
</evidence>
<name>A0A8S5SQB1_9CAUD</name>
<dbReference type="SUPFAM" id="SSF53041">
    <property type="entry name" value="Resolvase-like"/>
    <property type="match status" value="1"/>
</dbReference>
<dbReference type="InterPro" id="IPR038109">
    <property type="entry name" value="DNA_bind_recomb_sf"/>
</dbReference>
<feature type="domain" description="Resolvase/invertase-type recombinase catalytic" evidence="1">
    <location>
        <begin position="15"/>
        <end position="168"/>
    </location>
</feature>
<dbReference type="Gene3D" id="3.40.50.1390">
    <property type="entry name" value="Resolvase, N-terminal catalytic domain"/>
    <property type="match status" value="1"/>
</dbReference>
<accession>A0A8S5SQB1</accession>
<dbReference type="InterPro" id="IPR006119">
    <property type="entry name" value="Resolv_N"/>
</dbReference>
<dbReference type="GO" id="GO:0003677">
    <property type="term" value="F:DNA binding"/>
    <property type="evidence" value="ECO:0007669"/>
    <property type="project" value="InterPro"/>
</dbReference>
<dbReference type="GO" id="GO:0000150">
    <property type="term" value="F:DNA strand exchange activity"/>
    <property type="evidence" value="ECO:0007669"/>
    <property type="project" value="InterPro"/>
</dbReference>
<dbReference type="SMART" id="SM00857">
    <property type="entry name" value="Resolvase"/>
    <property type="match status" value="1"/>
</dbReference>
<dbReference type="PANTHER" id="PTHR30461:SF23">
    <property type="entry name" value="DNA RECOMBINASE-RELATED"/>
    <property type="match status" value="1"/>
</dbReference>
<evidence type="ECO:0000259" key="1">
    <source>
        <dbReference type="PROSITE" id="PS51736"/>
    </source>
</evidence>
<protein>
    <submittedName>
        <fullName evidence="3">Integrase</fullName>
    </submittedName>
</protein>
<dbReference type="InterPro" id="IPR036162">
    <property type="entry name" value="Resolvase-like_N_sf"/>
</dbReference>
<organism evidence="3">
    <name type="scientific">Siphoviridae sp. cto3L1</name>
    <dbReference type="NCBI Taxonomy" id="2827942"/>
    <lineage>
        <taxon>Viruses</taxon>
        <taxon>Duplodnaviria</taxon>
        <taxon>Heunggongvirae</taxon>
        <taxon>Uroviricota</taxon>
        <taxon>Caudoviricetes</taxon>
    </lineage>
</organism>
<dbReference type="Gene3D" id="3.90.1750.20">
    <property type="entry name" value="Putative Large Serine Recombinase, Chain B, Domain 2"/>
    <property type="match status" value="1"/>
</dbReference>